<proteinExistence type="predicted"/>
<feature type="region of interest" description="Disordered" evidence="2">
    <location>
        <begin position="725"/>
        <end position="748"/>
    </location>
</feature>
<dbReference type="NCBIfam" id="TIGR03504">
    <property type="entry name" value="FimV_Cterm"/>
    <property type="match status" value="1"/>
</dbReference>
<evidence type="ECO:0000313" key="5">
    <source>
        <dbReference type="Proteomes" id="UP000240010"/>
    </source>
</evidence>
<accession>A0A2S6HA83</accession>
<sequence length="1012" mass="109286">MVTIVKKSGVRNLTKTLAVVSLLAPASGHTLGIGEIKLHSALNQNLDAEIALTLSGENISDIKVNLAPPEKFDEAGGSWNYFLSKIKLETVTHSNGTAVIKLTSKEALKEPFLDFLLEVSWPKGNLYREFTVLVDPPSVYNQATIPVSTSTENYAKPPVTMPQRQSHANGQSSESEYGPTLGNDTLWSVADRARGQSDVSVEQMVIAIYEANPQAFYKGNVYALMSGKMLKIPEREAILKLSRNQALAEFNRHTKAWKNHSAPAHVETAKEKPALSRAEGPGDNQLTLVAPTKAAVADHAVVASVNEQARAEKKAAEASAIVKGKAEEGASDAATQSKVAELEKQLAMMQEMIALKDQQLAALQNKFQEHPVGQEQAAPAEVVAAKPADQVTPAPQPVEPAPGEVVAAKPVDQVTPAPQPVEPVPGEVIAAKPVNQAPPAPQQAVIQPVQPAAQPKPEGGLFDPSYLRIGGAGLAISALLGWLWWRKRKVDEETNTESMFATSSMIKIPEADESLSVPVVEEGAVHDVGTVGESSFLSEFTPSDFDSFDTDQGEIDPISEADVYLAYGRYQQAEELIRQAIKDQPNRDECKLKLLEIFYANESKTAFEAYANELVEAGKRSEVEFWEKAAEMGREICPDSPLFSSGEALFAVADNTPVENSDENIGGREDVITGTASFGELDSEGFAKETTALKGDEPDIDLTSSEADSFVDEQRNNEDIDFDLSSFSMDTNESDEAEKGVIASNTLADKSSGAQMEDIDFDLSSFSMDTNESDEAEKGVIASSTLADKSSGAQIEDIDFDLSSFSMDTNESDEAEKDVIAPSTFLGKPSGAQIEDIDLDLGSFSMDSKESDEAENDVAAPGALSDIPSGTQPANQQQEFESYEFSFSSDNAKTKEIDSLDFSALENSDKKQQDVDFSADKALDFNDDFGDDFDFNFDLDEPLTTSGQSNQYDEFGVSDLTDMDELETKLDLAKAYVDMGDAEAAKDIAKEVLEQGTAEQKKAAKALLDELD</sequence>
<dbReference type="Proteomes" id="UP000240010">
    <property type="component" value="Unassembled WGS sequence"/>
</dbReference>
<evidence type="ECO:0000256" key="1">
    <source>
        <dbReference type="SAM" id="Coils"/>
    </source>
</evidence>
<dbReference type="Pfam" id="PF25800">
    <property type="entry name" value="FimV_N"/>
    <property type="match status" value="1"/>
</dbReference>
<dbReference type="InterPro" id="IPR020012">
    <property type="entry name" value="LysM_FimV"/>
</dbReference>
<feature type="region of interest" description="Disordered" evidence="2">
    <location>
        <begin position="805"/>
        <end position="882"/>
    </location>
</feature>
<reference evidence="4 5" key="1">
    <citation type="submission" date="2018-02" db="EMBL/GenBank/DDBJ databases">
        <title>Subsurface microbial communities from deep shales in Ohio and West Virginia, USA.</title>
        <authorList>
            <person name="Wrighton K."/>
        </authorList>
    </citation>
    <scope>NUCLEOTIDE SEQUENCE [LARGE SCALE GENOMIC DNA]</scope>
    <source>
        <strain evidence="4 5">OWC-DMM</strain>
    </source>
</reference>
<evidence type="ECO:0000256" key="2">
    <source>
        <dbReference type="SAM" id="MobiDB-lite"/>
    </source>
</evidence>
<feature type="coiled-coil region" evidence="1">
    <location>
        <begin position="339"/>
        <end position="366"/>
    </location>
</feature>
<keyword evidence="1" id="KW-0175">Coiled coil</keyword>
<feature type="domain" description="FimV N-terminal" evidence="3">
    <location>
        <begin position="31"/>
        <end position="137"/>
    </location>
</feature>
<dbReference type="InterPro" id="IPR057840">
    <property type="entry name" value="FimV_N"/>
</dbReference>
<dbReference type="NCBIfam" id="TIGR03505">
    <property type="entry name" value="FimV_core"/>
    <property type="match status" value="1"/>
</dbReference>
<dbReference type="AlphaFoldDB" id="A0A2S6HA83"/>
<dbReference type="Gene3D" id="1.20.58.2200">
    <property type="match status" value="1"/>
</dbReference>
<feature type="compositionally biased region" description="Polar residues" evidence="2">
    <location>
        <begin position="162"/>
        <end position="175"/>
    </location>
</feature>
<name>A0A2S6HA83_9GAMM</name>
<gene>
    <name evidence="4" type="ORF">B0F87_110137</name>
</gene>
<protein>
    <submittedName>
        <fullName evidence="4">Pilus assembly protein FimV</fullName>
    </submittedName>
</protein>
<feature type="region of interest" description="Disordered" evidence="2">
    <location>
        <begin position="766"/>
        <end position="788"/>
    </location>
</feature>
<feature type="region of interest" description="Disordered" evidence="2">
    <location>
        <begin position="151"/>
        <end position="181"/>
    </location>
</feature>
<evidence type="ECO:0000259" key="3">
    <source>
        <dbReference type="Pfam" id="PF25800"/>
    </source>
</evidence>
<dbReference type="InterPro" id="IPR020011">
    <property type="entry name" value="FimV_C"/>
</dbReference>
<evidence type="ECO:0000313" key="4">
    <source>
        <dbReference type="EMBL" id="PPK74340.1"/>
    </source>
</evidence>
<comment type="caution">
    <text evidence="4">The sequence shown here is derived from an EMBL/GenBank/DDBJ whole genome shotgun (WGS) entry which is preliminary data.</text>
</comment>
<dbReference type="InterPro" id="IPR038440">
    <property type="entry name" value="FimV_C_sf"/>
</dbReference>
<organism evidence="4 5">
    <name type="scientific">Methylobacter tundripaludum</name>
    <dbReference type="NCBI Taxonomy" id="173365"/>
    <lineage>
        <taxon>Bacteria</taxon>
        <taxon>Pseudomonadati</taxon>
        <taxon>Pseudomonadota</taxon>
        <taxon>Gammaproteobacteria</taxon>
        <taxon>Methylococcales</taxon>
        <taxon>Methylococcaceae</taxon>
        <taxon>Methylobacter</taxon>
    </lineage>
</organism>
<dbReference type="EMBL" id="PTIZ01000010">
    <property type="protein sequence ID" value="PPK74340.1"/>
    <property type="molecule type" value="Genomic_DNA"/>
</dbReference>